<name>A0A1I7XE64_HETBA</name>
<keyword evidence="6" id="KW-0675">Receptor</keyword>
<dbReference type="GO" id="GO:0005886">
    <property type="term" value="C:plasma membrane"/>
    <property type="evidence" value="ECO:0007669"/>
    <property type="project" value="TreeGrafter"/>
</dbReference>
<sequence length="475" mass="54890">MVCLELVDRLDSKKEVAAILCSALLALRPFLTTNKKYNNQSSRAVHHYEINIRDSRLSRIILRHFLIDTPSRHCRANIFAMLANDMNEQEKEKLRISAFHLREKYANYGNLNDVQRSLKILGLPVNDIFKMKIKPLVGINLGSPLTDHVVHIIDAPGYVCNYKNSLPELLINTTNDYFLGIHNESTAEFLKKVEGDHWNSEKTLRFIYYFRVCHLQKDIVYALVFKYLFLSDLQCTILIFMENDGTWDNCTVYYQLYPDPASSLYSIIPFAAIYLFLFILGLAGNLLLIYVTLKNKILQVVKPHARPLNRRGAVSATLILWTLSFIVTLPYAFNMEMVDFNVSAYGVCGKFCTEHWTTAMGRRSYTMVVMFSQFALPFSVMAFCYAQIFLVLNKRAKNRDKIVLGNKIARYTKYFYCVQVKLRRMDERSIALTQPCSIREPSNQSIDRKINGKDDSNNIYTRDDGRLVRTYVVAP</sequence>
<evidence type="ECO:0000313" key="10">
    <source>
        <dbReference type="Proteomes" id="UP000095283"/>
    </source>
</evidence>
<keyword evidence="5 8" id="KW-0472">Membrane</keyword>
<keyword evidence="7" id="KW-0807">Transducer</keyword>
<dbReference type="PANTHER" id="PTHR24235:SF27">
    <property type="entry name" value="NEUROPEPTIDE RECEPTOR NPR-1"/>
    <property type="match status" value="1"/>
</dbReference>
<feature type="transmembrane region" description="Helical" evidence="8">
    <location>
        <begin position="219"/>
        <end position="241"/>
    </location>
</feature>
<feature type="transmembrane region" description="Helical" evidence="8">
    <location>
        <begin position="16"/>
        <end position="33"/>
    </location>
</feature>
<dbReference type="GO" id="GO:0042923">
    <property type="term" value="F:neuropeptide binding"/>
    <property type="evidence" value="ECO:0007669"/>
    <property type="project" value="TreeGrafter"/>
</dbReference>
<dbReference type="InterPro" id="IPR027417">
    <property type="entry name" value="P-loop_NTPase"/>
</dbReference>
<evidence type="ECO:0000313" key="11">
    <source>
        <dbReference type="WBParaSite" id="Hba_15827"/>
    </source>
</evidence>
<dbReference type="Gene3D" id="1.20.1070.10">
    <property type="entry name" value="Rhodopsin 7-helix transmembrane proteins"/>
    <property type="match status" value="1"/>
</dbReference>
<evidence type="ECO:0000256" key="3">
    <source>
        <dbReference type="ARBA" id="ARBA00022989"/>
    </source>
</evidence>
<dbReference type="PROSITE" id="PS50262">
    <property type="entry name" value="G_PROTEIN_RECEP_F1_2"/>
    <property type="match status" value="1"/>
</dbReference>
<reference evidence="11" key="1">
    <citation type="submission" date="2016-11" db="UniProtKB">
        <authorList>
            <consortium name="WormBaseParasite"/>
        </authorList>
    </citation>
    <scope>IDENTIFICATION</scope>
</reference>
<evidence type="ECO:0000256" key="2">
    <source>
        <dbReference type="ARBA" id="ARBA00022692"/>
    </source>
</evidence>
<evidence type="ECO:0000259" key="9">
    <source>
        <dbReference type="PROSITE" id="PS50262"/>
    </source>
</evidence>
<accession>A0A1I7XE64</accession>
<feature type="transmembrane region" description="Helical" evidence="8">
    <location>
        <begin position="370"/>
        <end position="392"/>
    </location>
</feature>
<dbReference type="Proteomes" id="UP000095283">
    <property type="component" value="Unplaced"/>
</dbReference>
<dbReference type="WBParaSite" id="Hba_15827">
    <property type="protein sequence ID" value="Hba_15827"/>
    <property type="gene ID" value="Hba_15827"/>
</dbReference>
<evidence type="ECO:0000256" key="5">
    <source>
        <dbReference type="ARBA" id="ARBA00023136"/>
    </source>
</evidence>
<dbReference type="InterPro" id="IPR000276">
    <property type="entry name" value="GPCR_Rhodpsn"/>
</dbReference>
<dbReference type="SUPFAM" id="SSF81321">
    <property type="entry name" value="Family A G protein-coupled receptor-like"/>
    <property type="match status" value="1"/>
</dbReference>
<protein>
    <submittedName>
        <fullName evidence="11">G_PROTEIN_RECEP_F1_2 domain-containing protein</fullName>
    </submittedName>
</protein>
<keyword evidence="10" id="KW-1185">Reference proteome</keyword>
<feature type="transmembrane region" description="Helical" evidence="8">
    <location>
        <begin position="267"/>
        <end position="291"/>
    </location>
</feature>
<dbReference type="InterPro" id="IPR017452">
    <property type="entry name" value="GPCR_Rhodpsn_7TM"/>
</dbReference>
<evidence type="ECO:0000256" key="4">
    <source>
        <dbReference type="ARBA" id="ARBA00023040"/>
    </source>
</evidence>
<feature type="transmembrane region" description="Helical" evidence="8">
    <location>
        <begin position="312"/>
        <end position="333"/>
    </location>
</feature>
<feature type="domain" description="G-protein coupled receptors family 1 profile" evidence="9">
    <location>
        <begin position="273"/>
        <end position="475"/>
    </location>
</feature>
<evidence type="ECO:0000256" key="6">
    <source>
        <dbReference type="ARBA" id="ARBA00023170"/>
    </source>
</evidence>
<dbReference type="GO" id="GO:0008188">
    <property type="term" value="F:neuropeptide receptor activity"/>
    <property type="evidence" value="ECO:0007669"/>
    <property type="project" value="TreeGrafter"/>
</dbReference>
<proteinExistence type="predicted"/>
<evidence type="ECO:0000256" key="8">
    <source>
        <dbReference type="SAM" id="Phobius"/>
    </source>
</evidence>
<keyword evidence="4" id="KW-0297">G-protein coupled receptor</keyword>
<keyword evidence="3 8" id="KW-1133">Transmembrane helix</keyword>
<dbReference type="Pfam" id="PF00001">
    <property type="entry name" value="7tm_1"/>
    <property type="match status" value="1"/>
</dbReference>
<dbReference type="AlphaFoldDB" id="A0A1I7XE64"/>
<dbReference type="SUPFAM" id="SSF52540">
    <property type="entry name" value="P-loop containing nucleoside triphosphate hydrolases"/>
    <property type="match status" value="1"/>
</dbReference>
<comment type="subcellular location">
    <subcellularLocation>
        <location evidence="1">Membrane</location>
        <topology evidence="1">Multi-pass membrane protein</topology>
    </subcellularLocation>
</comment>
<dbReference type="PANTHER" id="PTHR24235">
    <property type="entry name" value="NEUROPEPTIDE Y RECEPTOR"/>
    <property type="match status" value="1"/>
</dbReference>
<dbReference type="GO" id="GO:0043005">
    <property type="term" value="C:neuron projection"/>
    <property type="evidence" value="ECO:0007669"/>
    <property type="project" value="TreeGrafter"/>
</dbReference>
<evidence type="ECO:0000256" key="7">
    <source>
        <dbReference type="ARBA" id="ARBA00023224"/>
    </source>
</evidence>
<keyword evidence="2 8" id="KW-0812">Transmembrane</keyword>
<organism evidence="10 11">
    <name type="scientific">Heterorhabditis bacteriophora</name>
    <name type="common">Entomopathogenic nematode worm</name>
    <dbReference type="NCBI Taxonomy" id="37862"/>
    <lineage>
        <taxon>Eukaryota</taxon>
        <taxon>Metazoa</taxon>
        <taxon>Ecdysozoa</taxon>
        <taxon>Nematoda</taxon>
        <taxon>Chromadorea</taxon>
        <taxon>Rhabditida</taxon>
        <taxon>Rhabditina</taxon>
        <taxon>Rhabditomorpha</taxon>
        <taxon>Strongyloidea</taxon>
        <taxon>Heterorhabditidae</taxon>
        <taxon>Heterorhabditis</taxon>
    </lineage>
</organism>
<evidence type="ECO:0000256" key="1">
    <source>
        <dbReference type="ARBA" id="ARBA00004141"/>
    </source>
</evidence>